<dbReference type="SUPFAM" id="SSF52821">
    <property type="entry name" value="Rhodanese/Cell cycle control phosphatase"/>
    <property type="match status" value="2"/>
</dbReference>
<dbReference type="Gene3D" id="3.60.15.10">
    <property type="entry name" value="Ribonuclease Z/Hydroxyacylglutathione hydrolase-like"/>
    <property type="match status" value="1"/>
</dbReference>
<dbReference type="Proteomes" id="UP001296776">
    <property type="component" value="Unassembled WGS sequence"/>
</dbReference>
<dbReference type="Gene3D" id="3.40.250.10">
    <property type="entry name" value="Rhodanese-like domain"/>
    <property type="match status" value="2"/>
</dbReference>
<feature type="domain" description="Rhodanese" evidence="2">
    <location>
        <begin position="375"/>
        <end position="463"/>
    </location>
</feature>
<dbReference type="AlphaFoldDB" id="A0AAJ0U4Q8"/>
<dbReference type="InterPro" id="IPR001763">
    <property type="entry name" value="Rhodanese-like_dom"/>
</dbReference>
<keyword evidence="4" id="KW-1185">Reference proteome</keyword>
<keyword evidence="1" id="KW-0479">Metal-binding</keyword>
<dbReference type="GO" id="GO:0070813">
    <property type="term" value="P:hydrogen sulfide metabolic process"/>
    <property type="evidence" value="ECO:0007669"/>
    <property type="project" value="TreeGrafter"/>
</dbReference>
<dbReference type="GO" id="GO:0050313">
    <property type="term" value="F:sulfur dioxygenase activity"/>
    <property type="evidence" value="ECO:0007669"/>
    <property type="project" value="InterPro"/>
</dbReference>
<dbReference type="GO" id="GO:0046872">
    <property type="term" value="F:metal ion binding"/>
    <property type="evidence" value="ECO:0007669"/>
    <property type="project" value="UniProtKB-KW"/>
</dbReference>
<dbReference type="InterPro" id="IPR044528">
    <property type="entry name" value="POD-like_MBL-fold"/>
</dbReference>
<reference evidence="3" key="1">
    <citation type="submission" date="2017-08" db="EMBL/GenBank/DDBJ databases">
        <authorList>
            <person name="Imhoff J.F."/>
            <person name="Rahn T."/>
            <person name="Kuenzel S."/>
            <person name="Neulinger S.C."/>
        </authorList>
    </citation>
    <scope>NUCLEOTIDE SEQUENCE</scope>
    <source>
        <strain evidence="3">DSM 11080</strain>
    </source>
</reference>
<accession>A0AAJ0U4Q8</accession>
<gene>
    <name evidence="3" type="ORF">CKO40_11940</name>
</gene>
<dbReference type="SMART" id="SM00849">
    <property type="entry name" value="Lactamase_B"/>
    <property type="match status" value="1"/>
</dbReference>
<evidence type="ECO:0000313" key="3">
    <source>
        <dbReference type="EMBL" id="MBK1705234.1"/>
    </source>
</evidence>
<dbReference type="CDD" id="cd07724">
    <property type="entry name" value="POD-like_MBL-fold"/>
    <property type="match status" value="1"/>
</dbReference>
<dbReference type="GO" id="GO:0006749">
    <property type="term" value="P:glutathione metabolic process"/>
    <property type="evidence" value="ECO:0007669"/>
    <property type="project" value="InterPro"/>
</dbReference>
<dbReference type="Pfam" id="PF00581">
    <property type="entry name" value="Rhodanese"/>
    <property type="match status" value="2"/>
</dbReference>
<evidence type="ECO:0000313" key="4">
    <source>
        <dbReference type="Proteomes" id="UP001296776"/>
    </source>
</evidence>
<dbReference type="InterPro" id="IPR036873">
    <property type="entry name" value="Rhodanese-like_dom_sf"/>
</dbReference>
<dbReference type="Pfam" id="PF00753">
    <property type="entry name" value="Lactamase_B"/>
    <property type="match status" value="1"/>
</dbReference>
<organism evidence="3 4">
    <name type="scientific">Halochromatium glycolicum</name>
    <dbReference type="NCBI Taxonomy" id="85075"/>
    <lineage>
        <taxon>Bacteria</taxon>
        <taxon>Pseudomonadati</taxon>
        <taxon>Pseudomonadota</taxon>
        <taxon>Gammaproteobacteria</taxon>
        <taxon>Chromatiales</taxon>
        <taxon>Chromatiaceae</taxon>
        <taxon>Halochromatium</taxon>
    </lineage>
</organism>
<reference evidence="3" key="2">
    <citation type="journal article" date="2020" name="Microorganisms">
        <title>Osmotic Adaptation and Compatible Solute Biosynthesis of Phototrophic Bacteria as Revealed from Genome Analyses.</title>
        <authorList>
            <person name="Imhoff J.F."/>
            <person name="Rahn T."/>
            <person name="Kunzel S."/>
            <person name="Keller A."/>
            <person name="Neulinger S.C."/>
        </authorList>
    </citation>
    <scope>NUCLEOTIDE SEQUENCE</scope>
    <source>
        <strain evidence="3">DSM 11080</strain>
    </source>
</reference>
<dbReference type="InterPro" id="IPR051682">
    <property type="entry name" value="Mito_Persulfide_Diox"/>
</dbReference>
<dbReference type="PROSITE" id="PS50206">
    <property type="entry name" value="RHODANESE_3"/>
    <property type="match status" value="2"/>
</dbReference>
<dbReference type="CDD" id="cd00158">
    <property type="entry name" value="RHOD"/>
    <property type="match status" value="1"/>
</dbReference>
<evidence type="ECO:0000256" key="1">
    <source>
        <dbReference type="ARBA" id="ARBA00022723"/>
    </source>
</evidence>
<name>A0AAJ0U4Q8_9GAMM</name>
<dbReference type="InterPro" id="IPR036866">
    <property type="entry name" value="RibonucZ/Hydroxyglut_hydro"/>
</dbReference>
<evidence type="ECO:0000259" key="2">
    <source>
        <dbReference type="PROSITE" id="PS50206"/>
    </source>
</evidence>
<dbReference type="PANTHER" id="PTHR43084">
    <property type="entry name" value="PERSULFIDE DIOXYGENASE ETHE1"/>
    <property type="match status" value="1"/>
</dbReference>
<dbReference type="PANTHER" id="PTHR43084:SF1">
    <property type="entry name" value="PERSULFIDE DIOXYGENASE ETHE1, MITOCHONDRIAL"/>
    <property type="match status" value="1"/>
</dbReference>
<dbReference type="RefSeq" id="WP_200346448.1">
    <property type="nucleotide sequence ID" value="NZ_NRSJ01000020.1"/>
</dbReference>
<dbReference type="SUPFAM" id="SSF56281">
    <property type="entry name" value="Metallo-hydrolase/oxidoreductase"/>
    <property type="match status" value="1"/>
</dbReference>
<dbReference type="EMBL" id="NRSJ01000020">
    <property type="protein sequence ID" value="MBK1705234.1"/>
    <property type="molecule type" value="Genomic_DNA"/>
</dbReference>
<dbReference type="FunFam" id="3.40.250.10:FF:000049">
    <property type="entry name" value="Phage shock protein E"/>
    <property type="match status" value="1"/>
</dbReference>
<sequence>MFFKQFYLPSLGHASYLVGSEESGEALVLDVRRDVETYFAEAREQGMRIRYACDTHQHNDYLSGICELPERGDVQLLAGARAEVGYPVRAMDDGETLEMGEVRFELMHTPGHTPEHISLLVTDRSRGDEPAILFSGGALLVGDLARPDLLGGEEETRRGAESFCATLQHKILPLPDFVEVFPTHVAGSLCGGNIGSRLSTTIGYERRMNQLLSSLSSSDEFVRQCMDLTDLPAVPPYWPRMRQLNTEGPPRLGVLADPPPLGIEEFESAREQGALVVDCRPPEAFSAHIPGAINVGIGNSFATWAGSVLPPERDLVLVLDRAEDLWEVCWQLLRIGYPLPRGWLGGGMLAWRTAGKPIDVLPQWTVRELRQALDKDRDLLVLDVRQPAEWSAGHIPEARHITGAEIAARVDELPKDRPIASICGSGYRSSVAASVLKAQGHREVYNVLGGMTGWEAEGFKTTP</sequence>
<protein>
    <submittedName>
        <fullName evidence="3">MBL fold metallo-hydrolase</fullName>
    </submittedName>
</protein>
<feature type="domain" description="Rhodanese" evidence="2">
    <location>
        <begin position="270"/>
        <end position="360"/>
    </location>
</feature>
<dbReference type="InterPro" id="IPR001279">
    <property type="entry name" value="Metallo-B-lactamas"/>
</dbReference>
<proteinExistence type="predicted"/>
<comment type="caution">
    <text evidence="3">The sequence shown here is derived from an EMBL/GenBank/DDBJ whole genome shotgun (WGS) entry which is preliminary data.</text>
</comment>
<dbReference type="SMART" id="SM00450">
    <property type="entry name" value="RHOD"/>
    <property type="match status" value="2"/>
</dbReference>